<dbReference type="Proteomes" id="UP000249464">
    <property type="component" value="Unassembled WGS sequence"/>
</dbReference>
<name>A0A2X0NWV2_9BASI</name>
<proteinExistence type="predicted"/>
<keyword evidence="2" id="KW-1185">Reference proteome</keyword>
<dbReference type="AlphaFoldDB" id="A0A2X0NWV2"/>
<accession>A0A2X0NWV2</accession>
<gene>
    <name evidence="1" type="primary">BQ5605_C015g07995</name>
    <name evidence="1" type="ORF">BQ5605_C015G07995</name>
</gene>
<evidence type="ECO:0000313" key="2">
    <source>
        <dbReference type="Proteomes" id="UP000249464"/>
    </source>
</evidence>
<reference evidence="1 2" key="1">
    <citation type="submission" date="2016-11" db="EMBL/GenBank/DDBJ databases">
        <authorList>
            <person name="Jaros S."/>
            <person name="Januszkiewicz K."/>
            <person name="Wedrychowicz H."/>
        </authorList>
    </citation>
    <scope>NUCLEOTIDE SEQUENCE [LARGE SCALE GENOMIC DNA]</scope>
</reference>
<protein>
    <submittedName>
        <fullName evidence="1">BQ5605_C015g07995 protein</fullName>
    </submittedName>
</protein>
<dbReference type="EMBL" id="FQNC01000015">
    <property type="protein sequence ID" value="SGY18164.1"/>
    <property type="molecule type" value="Genomic_DNA"/>
</dbReference>
<evidence type="ECO:0000313" key="1">
    <source>
        <dbReference type="EMBL" id="SGY18164.1"/>
    </source>
</evidence>
<organism evidence="1 2">
    <name type="scientific">Microbotryum silenes-dioicae</name>
    <dbReference type="NCBI Taxonomy" id="796604"/>
    <lineage>
        <taxon>Eukaryota</taxon>
        <taxon>Fungi</taxon>
        <taxon>Dikarya</taxon>
        <taxon>Basidiomycota</taxon>
        <taxon>Pucciniomycotina</taxon>
        <taxon>Microbotryomycetes</taxon>
        <taxon>Microbotryales</taxon>
        <taxon>Microbotryaceae</taxon>
        <taxon>Microbotryum</taxon>
    </lineage>
</organism>
<sequence length="40" mass="4939">MHLAQLLDRVAIFLRPRLMQLRNQEMDEAFPEFYDLDRFV</sequence>